<keyword evidence="2" id="KW-1185">Reference proteome</keyword>
<name>A0A401ZMZ5_9CHLR</name>
<dbReference type="EMBL" id="BIFQ01000002">
    <property type="protein sequence ID" value="GCE08241.1"/>
    <property type="molecule type" value="Genomic_DNA"/>
</dbReference>
<accession>A0A401ZMZ5</accession>
<proteinExistence type="predicted"/>
<organism evidence="1 2">
    <name type="scientific">Dictyobacter aurantiacus</name>
    <dbReference type="NCBI Taxonomy" id="1936993"/>
    <lineage>
        <taxon>Bacteria</taxon>
        <taxon>Bacillati</taxon>
        <taxon>Chloroflexota</taxon>
        <taxon>Ktedonobacteria</taxon>
        <taxon>Ktedonobacterales</taxon>
        <taxon>Dictyobacteraceae</taxon>
        <taxon>Dictyobacter</taxon>
    </lineage>
</organism>
<evidence type="ECO:0000313" key="1">
    <source>
        <dbReference type="EMBL" id="GCE08241.1"/>
    </source>
</evidence>
<dbReference type="Proteomes" id="UP000287224">
    <property type="component" value="Unassembled WGS sequence"/>
</dbReference>
<sequence>MWYGGVEVRRGASVEAGGKLNRPGTWAAVAVAGSPGDLKGRPYRGISFFKGRFGFQWAFCASMGVS</sequence>
<evidence type="ECO:0000313" key="2">
    <source>
        <dbReference type="Proteomes" id="UP000287224"/>
    </source>
</evidence>
<reference evidence="2" key="1">
    <citation type="submission" date="2018-12" db="EMBL/GenBank/DDBJ databases">
        <title>Tengunoibacter tsumagoiensis gen. nov., sp. nov., Dictyobacter kobayashii sp. nov., D. alpinus sp. nov., and D. joshuensis sp. nov. and description of Dictyobacteraceae fam. nov. within the order Ktedonobacterales isolated from Tengu-no-mugimeshi.</title>
        <authorList>
            <person name="Wang C.M."/>
            <person name="Zheng Y."/>
            <person name="Sakai Y."/>
            <person name="Toyoda A."/>
            <person name="Minakuchi Y."/>
            <person name="Abe K."/>
            <person name="Yokota A."/>
            <person name="Yabe S."/>
        </authorList>
    </citation>
    <scope>NUCLEOTIDE SEQUENCE [LARGE SCALE GENOMIC DNA]</scope>
    <source>
        <strain evidence="2">S-27</strain>
    </source>
</reference>
<protein>
    <submittedName>
        <fullName evidence="1">Uncharacterized protein</fullName>
    </submittedName>
</protein>
<comment type="caution">
    <text evidence="1">The sequence shown here is derived from an EMBL/GenBank/DDBJ whole genome shotgun (WGS) entry which is preliminary data.</text>
</comment>
<dbReference type="AlphaFoldDB" id="A0A401ZMZ5"/>
<gene>
    <name evidence="1" type="ORF">KDAU_55700</name>
</gene>